<dbReference type="OrthoDB" id="10527505at2759"/>
<feature type="compositionally biased region" description="Basic and acidic residues" evidence="1">
    <location>
        <begin position="33"/>
        <end position="43"/>
    </location>
</feature>
<dbReference type="Proteomes" id="UP000013776">
    <property type="component" value="Unassembled WGS sequence"/>
</dbReference>
<reference evidence="2 3" key="1">
    <citation type="journal article" date="2013" name="MBio">
        <title>Genome sequencing of the plant pathogen Taphrina deformans, the causal agent of peach leaf curl.</title>
        <authorList>
            <person name="Cisse O.H."/>
            <person name="Almeida J.M.G.C.F."/>
            <person name="Fonseca A."/>
            <person name="Kumar A.A."/>
            <person name="Salojaervi J."/>
            <person name="Overmyer K."/>
            <person name="Hauser P.M."/>
            <person name="Pagni M."/>
        </authorList>
    </citation>
    <scope>NUCLEOTIDE SEQUENCE [LARGE SCALE GENOMIC DNA]</scope>
    <source>
        <strain evidence="3">PYCC 5710 / ATCC 11124 / CBS 356.35 / IMI 108563 / JCM 9778 / NBRC 8474</strain>
    </source>
</reference>
<proteinExistence type="predicted"/>
<evidence type="ECO:0000256" key="1">
    <source>
        <dbReference type="SAM" id="MobiDB-lite"/>
    </source>
</evidence>
<evidence type="ECO:0000313" key="3">
    <source>
        <dbReference type="Proteomes" id="UP000013776"/>
    </source>
</evidence>
<feature type="region of interest" description="Disordered" evidence="1">
    <location>
        <begin position="1"/>
        <end position="169"/>
    </location>
</feature>
<organism evidence="2 3">
    <name type="scientific">Taphrina deformans (strain PYCC 5710 / ATCC 11124 / CBS 356.35 / IMI 108563 / JCM 9778 / NBRC 8474)</name>
    <name type="common">Peach leaf curl fungus</name>
    <name type="synonym">Lalaria deformans</name>
    <dbReference type="NCBI Taxonomy" id="1097556"/>
    <lineage>
        <taxon>Eukaryota</taxon>
        <taxon>Fungi</taxon>
        <taxon>Dikarya</taxon>
        <taxon>Ascomycota</taxon>
        <taxon>Taphrinomycotina</taxon>
        <taxon>Taphrinomycetes</taxon>
        <taxon>Taphrinales</taxon>
        <taxon>Taphrinaceae</taxon>
        <taxon>Taphrina</taxon>
    </lineage>
</organism>
<dbReference type="EMBL" id="CAHR02000009">
    <property type="protein sequence ID" value="CCG85152.1"/>
    <property type="molecule type" value="Genomic_DNA"/>
</dbReference>
<sequence>MSAQAVSRSSTPASNVSPLDPNAGSVPVPEGKGTPDPHDKSSLGHDLNSAHVKREDIGRTSSPGMGTGTKSPDAGPPNWQNQEEILDAAAHGEAVHGETSTADVKALETEQRVDATGGKQSGTTGLLYGDRNMEQEGTSEHDRMQQDRLDGKPSRDGEGSAGLPFDAGK</sequence>
<dbReference type="AlphaFoldDB" id="R4XH87"/>
<feature type="compositionally biased region" description="Basic and acidic residues" evidence="1">
    <location>
        <begin position="131"/>
        <end position="158"/>
    </location>
</feature>
<name>R4XH87_TAPDE</name>
<feature type="compositionally biased region" description="Polar residues" evidence="1">
    <location>
        <begin position="59"/>
        <end position="70"/>
    </location>
</feature>
<protein>
    <submittedName>
        <fullName evidence="2">Uncharacterized protein</fullName>
    </submittedName>
</protein>
<accession>R4XH87</accession>
<comment type="caution">
    <text evidence="2">The sequence shown here is derived from an EMBL/GenBank/DDBJ whole genome shotgun (WGS) entry which is preliminary data.</text>
</comment>
<feature type="compositionally biased region" description="Polar residues" evidence="1">
    <location>
        <begin position="1"/>
        <end position="17"/>
    </location>
</feature>
<keyword evidence="3" id="KW-1185">Reference proteome</keyword>
<dbReference type="VEuPathDB" id="FungiDB:TAPDE_000312"/>
<gene>
    <name evidence="2" type="ORF">TAPDE_000312</name>
</gene>
<evidence type="ECO:0000313" key="2">
    <source>
        <dbReference type="EMBL" id="CCG85152.1"/>
    </source>
</evidence>